<sequence length="104" mass="11192">MATSTSNDKSRQISIRIPHDVLDEMEAAKLSGESTAGFLVVAARSEIARRQLKESGADKLATQLTSALEALERIGEAGTQAGEQLRELVNIARDEAAQLKGDKR</sequence>
<organism evidence="1">
    <name type="scientific">Salmonella enterica subsp. enterica serovar Agbeni</name>
    <dbReference type="NCBI Taxonomy" id="1967642"/>
    <lineage>
        <taxon>Bacteria</taxon>
        <taxon>Pseudomonadati</taxon>
        <taxon>Pseudomonadota</taxon>
        <taxon>Gammaproteobacteria</taxon>
        <taxon>Enterobacterales</taxon>
        <taxon>Enterobacteriaceae</taxon>
        <taxon>Salmonella</taxon>
    </lineage>
</organism>
<dbReference type="AlphaFoldDB" id="A0A5I4NNS4"/>
<dbReference type="EMBL" id="AAHWHN010000013">
    <property type="protein sequence ID" value="ECB0428113.1"/>
    <property type="molecule type" value="Genomic_DNA"/>
</dbReference>
<comment type="caution">
    <text evidence="1">The sequence shown here is derived from an EMBL/GenBank/DDBJ whole genome shotgun (WGS) entry which is preliminary data.</text>
</comment>
<dbReference type="NCBIfam" id="NF041551">
    <property type="entry name" value="YlcI_YnfO_N"/>
    <property type="match status" value="1"/>
</dbReference>
<proteinExistence type="predicted"/>
<protein>
    <submittedName>
        <fullName evidence="1">Uncharacterized protein</fullName>
    </submittedName>
</protein>
<gene>
    <name evidence="1" type="ORF">EUV16_15650</name>
</gene>
<name>A0A5I4NNS4_SALET</name>
<accession>A0A5I4NNS4</accession>
<evidence type="ECO:0000313" key="1">
    <source>
        <dbReference type="EMBL" id="ECB0428113.1"/>
    </source>
</evidence>
<reference evidence="1" key="1">
    <citation type="submission" date="2019-01" db="EMBL/GenBank/DDBJ databases">
        <authorList>
            <person name="Ashton P.M."/>
            <person name="Dallman T."/>
            <person name="Nair S."/>
            <person name="De Pinna E."/>
            <person name="Peters T."/>
            <person name="Grant K."/>
        </authorList>
    </citation>
    <scope>NUCLEOTIDE SEQUENCE</scope>
    <source>
        <strain evidence="1">559803</strain>
    </source>
</reference>